<dbReference type="OrthoDB" id="9780326at2"/>
<evidence type="ECO:0000256" key="3">
    <source>
        <dbReference type="ARBA" id="ARBA00023082"/>
    </source>
</evidence>
<evidence type="ECO:0000313" key="9">
    <source>
        <dbReference type="EMBL" id="AUX38945.1"/>
    </source>
</evidence>
<name>A0A2L0EI43_SORCE</name>
<evidence type="ECO:0000259" key="7">
    <source>
        <dbReference type="Pfam" id="PF04542"/>
    </source>
</evidence>
<dbReference type="Proteomes" id="UP000238348">
    <property type="component" value="Chromosome"/>
</dbReference>
<evidence type="ECO:0000256" key="6">
    <source>
        <dbReference type="SAM" id="MobiDB-lite"/>
    </source>
</evidence>
<reference evidence="9 10" key="1">
    <citation type="submission" date="2015-09" db="EMBL/GenBank/DDBJ databases">
        <title>Sorangium comparison.</title>
        <authorList>
            <person name="Zaburannyi N."/>
            <person name="Bunk B."/>
            <person name="Overmann J."/>
            <person name="Mueller R."/>
        </authorList>
    </citation>
    <scope>NUCLEOTIDE SEQUENCE [LARGE SCALE GENOMIC DNA]</scope>
    <source>
        <strain evidence="9 10">So ce26</strain>
    </source>
</reference>
<dbReference type="PANTHER" id="PTHR43133:SF8">
    <property type="entry name" value="RNA POLYMERASE SIGMA FACTOR HI_1459-RELATED"/>
    <property type="match status" value="1"/>
</dbReference>
<dbReference type="AlphaFoldDB" id="A0A2L0EI43"/>
<gene>
    <name evidence="9" type="ORF">SOCE26_003260</name>
</gene>
<evidence type="ECO:0000256" key="4">
    <source>
        <dbReference type="ARBA" id="ARBA00023125"/>
    </source>
</evidence>
<dbReference type="SUPFAM" id="SSF88946">
    <property type="entry name" value="Sigma2 domain of RNA polymerase sigma factors"/>
    <property type="match status" value="1"/>
</dbReference>
<protein>
    <submittedName>
        <fullName evidence="9">ECF subfamily RNA polymerase sigma-24 subunit</fullName>
    </submittedName>
</protein>
<dbReference type="InterPro" id="IPR036388">
    <property type="entry name" value="WH-like_DNA-bd_sf"/>
</dbReference>
<dbReference type="Gene3D" id="1.10.10.10">
    <property type="entry name" value="Winged helix-like DNA-binding domain superfamily/Winged helix DNA-binding domain"/>
    <property type="match status" value="1"/>
</dbReference>
<dbReference type="InterPro" id="IPR039425">
    <property type="entry name" value="RNA_pol_sigma-70-like"/>
</dbReference>
<keyword evidence="3" id="KW-0731">Sigma factor</keyword>
<dbReference type="NCBIfam" id="TIGR02937">
    <property type="entry name" value="sigma70-ECF"/>
    <property type="match status" value="1"/>
</dbReference>
<dbReference type="InterPro" id="IPR013324">
    <property type="entry name" value="RNA_pol_sigma_r3/r4-like"/>
</dbReference>
<dbReference type="Pfam" id="PF08281">
    <property type="entry name" value="Sigma70_r4_2"/>
    <property type="match status" value="1"/>
</dbReference>
<evidence type="ECO:0000256" key="1">
    <source>
        <dbReference type="ARBA" id="ARBA00010641"/>
    </source>
</evidence>
<dbReference type="InterPro" id="IPR013325">
    <property type="entry name" value="RNA_pol_sigma_r2"/>
</dbReference>
<dbReference type="InterPro" id="IPR007627">
    <property type="entry name" value="RNA_pol_sigma70_r2"/>
</dbReference>
<dbReference type="Gene3D" id="1.10.1740.10">
    <property type="match status" value="1"/>
</dbReference>
<dbReference type="EMBL" id="CP012673">
    <property type="protein sequence ID" value="AUX38945.1"/>
    <property type="molecule type" value="Genomic_DNA"/>
</dbReference>
<evidence type="ECO:0000256" key="5">
    <source>
        <dbReference type="ARBA" id="ARBA00023163"/>
    </source>
</evidence>
<feature type="domain" description="RNA polymerase sigma-70 region 2" evidence="7">
    <location>
        <begin position="36"/>
        <end position="97"/>
    </location>
</feature>
<dbReference type="Pfam" id="PF04542">
    <property type="entry name" value="Sigma70_r2"/>
    <property type="match status" value="1"/>
</dbReference>
<keyword evidence="5" id="KW-0804">Transcription</keyword>
<dbReference type="PANTHER" id="PTHR43133">
    <property type="entry name" value="RNA POLYMERASE ECF-TYPE SIGMA FACTO"/>
    <property type="match status" value="1"/>
</dbReference>
<evidence type="ECO:0000259" key="8">
    <source>
        <dbReference type="Pfam" id="PF08281"/>
    </source>
</evidence>
<sequence>MTAFERTDAAWLLDLRDPGPKGALAQRELRELIVRALHRGLARRPEASALIEDLAQESMLRILAKLHSFREESRFSTWAIAIALRVSFSALRRRHWRDVPLDALTAGSPVEAPGASGMSEPFEDSSATPEQAIARREILTLLQRCVAETLTERQRQVVLAELRGMPQEEIAAQLGSNRNAIYKLCHDARRSLQRALEQAGYSAETVRWAFE</sequence>
<proteinExistence type="inferred from homology"/>
<dbReference type="GO" id="GO:0006352">
    <property type="term" value="P:DNA-templated transcription initiation"/>
    <property type="evidence" value="ECO:0007669"/>
    <property type="project" value="InterPro"/>
</dbReference>
<evidence type="ECO:0000256" key="2">
    <source>
        <dbReference type="ARBA" id="ARBA00023015"/>
    </source>
</evidence>
<evidence type="ECO:0000313" key="10">
    <source>
        <dbReference type="Proteomes" id="UP000238348"/>
    </source>
</evidence>
<dbReference type="InterPro" id="IPR014284">
    <property type="entry name" value="RNA_pol_sigma-70_dom"/>
</dbReference>
<feature type="region of interest" description="Disordered" evidence="6">
    <location>
        <begin position="107"/>
        <end position="127"/>
    </location>
</feature>
<keyword evidence="2" id="KW-0805">Transcription regulation</keyword>
<feature type="domain" description="RNA polymerase sigma factor 70 region 4 type 2" evidence="8">
    <location>
        <begin position="147"/>
        <end position="192"/>
    </location>
</feature>
<accession>A0A2L0EI43</accession>
<keyword evidence="4" id="KW-0238">DNA-binding</keyword>
<dbReference type="SUPFAM" id="SSF88659">
    <property type="entry name" value="Sigma3 and sigma4 domains of RNA polymerase sigma factors"/>
    <property type="match status" value="1"/>
</dbReference>
<organism evidence="9 10">
    <name type="scientific">Sorangium cellulosum</name>
    <name type="common">Polyangium cellulosum</name>
    <dbReference type="NCBI Taxonomy" id="56"/>
    <lineage>
        <taxon>Bacteria</taxon>
        <taxon>Pseudomonadati</taxon>
        <taxon>Myxococcota</taxon>
        <taxon>Polyangia</taxon>
        <taxon>Polyangiales</taxon>
        <taxon>Polyangiaceae</taxon>
        <taxon>Sorangium</taxon>
    </lineage>
</organism>
<dbReference type="RefSeq" id="WP_104976984.1">
    <property type="nucleotide sequence ID" value="NZ_CP012673.1"/>
</dbReference>
<dbReference type="GO" id="GO:0003677">
    <property type="term" value="F:DNA binding"/>
    <property type="evidence" value="ECO:0007669"/>
    <property type="project" value="UniProtKB-KW"/>
</dbReference>
<comment type="similarity">
    <text evidence="1">Belongs to the sigma-70 factor family. ECF subfamily.</text>
</comment>
<dbReference type="GO" id="GO:0016987">
    <property type="term" value="F:sigma factor activity"/>
    <property type="evidence" value="ECO:0007669"/>
    <property type="project" value="UniProtKB-KW"/>
</dbReference>
<dbReference type="InterPro" id="IPR013249">
    <property type="entry name" value="RNA_pol_sigma70_r4_t2"/>
</dbReference>